<dbReference type="SUPFAM" id="SSF53383">
    <property type="entry name" value="PLP-dependent transferases"/>
    <property type="match status" value="1"/>
</dbReference>
<protein>
    <submittedName>
        <fullName evidence="3">Aminotransferase class I/II-fold pyridoxal phosphate-dependent enzyme</fullName>
    </submittedName>
</protein>
<reference evidence="3 4" key="1">
    <citation type="submission" date="2021-04" db="EMBL/GenBank/DDBJ databases">
        <title>Chitinophaga sp. nov., isolated from the rhizosphere soil.</title>
        <authorList>
            <person name="He S."/>
        </authorList>
    </citation>
    <scope>NUCLEOTIDE SEQUENCE [LARGE SCALE GENOMIC DNA]</scope>
    <source>
        <strain evidence="3 4">2R12</strain>
    </source>
</reference>
<dbReference type="RefSeq" id="WP_211976633.1">
    <property type="nucleotide sequence ID" value="NZ_CBFHAM010000022.1"/>
</dbReference>
<dbReference type="Proteomes" id="UP000676386">
    <property type="component" value="Unassembled WGS sequence"/>
</dbReference>
<comment type="caution">
    <text evidence="3">The sequence shown here is derived from an EMBL/GenBank/DDBJ whole genome shotgun (WGS) entry which is preliminary data.</text>
</comment>
<dbReference type="GO" id="GO:0008483">
    <property type="term" value="F:transaminase activity"/>
    <property type="evidence" value="ECO:0007669"/>
    <property type="project" value="UniProtKB-KW"/>
</dbReference>
<accession>A0ABS5J8D5</accession>
<evidence type="ECO:0000313" key="3">
    <source>
        <dbReference type="EMBL" id="MBS0031473.1"/>
    </source>
</evidence>
<comment type="cofactor">
    <cofactor evidence="1">
        <name>pyridoxal 5'-phosphate</name>
        <dbReference type="ChEBI" id="CHEBI:597326"/>
    </cofactor>
</comment>
<keyword evidence="2" id="KW-0808">Transferase</keyword>
<dbReference type="InterPro" id="IPR015422">
    <property type="entry name" value="PyrdxlP-dep_Trfase_small"/>
</dbReference>
<keyword evidence="4" id="KW-1185">Reference proteome</keyword>
<proteinExistence type="predicted"/>
<evidence type="ECO:0000256" key="1">
    <source>
        <dbReference type="ARBA" id="ARBA00001933"/>
    </source>
</evidence>
<dbReference type="InterPro" id="IPR050087">
    <property type="entry name" value="AON_synthase_class-II"/>
</dbReference>
<organism evidence="3 4">
    <name type="scientific">Chitinophaga hostae</name>
    <dbReference type="NCBI Taxonomy" id="2831022"/>
    <lineage>
        <taxon>Bacteria</taxon>
        <taxon>Pseudomonadati</taxon>
        <taxon>Bacteroidota</taxon>
        <taxon>Chitinophagia</taxon>
        <taxon>Chitinophagales</taxon>
        <taxon>Chitinophagaceae</taxon>
        <taxon>Chitinophaga</taxon>
    </lineage>
</organism>
<dbReference type="PANTHER" id="PTHR13693">
    <property type="entry name" value="CLASS II AMINOTRANSFERASE/8-AMINO-7-OXONONANOATE SYNTHASE"/>
    <property type="match status" value="1"/>
</dbReference>
<dbReference type="Gene3D" id="3.40.640.10">
    <property type="entry name" value="Type I PLP-dependent aspartate aminotransferase-like (Major domain)"/>
    <property type="match status" value="1"/>
</dbReference>
<gene>
    <name evidence="3" type="ORF">KE626_29355</name>
</gene>
<dbReference type="InterPro" id="IPR015421">
    <property type="entry name" value="PyrdxlP-dep_Trfase_major"/>
</dbReference>
<keyword evidence="3" id="KW-0032">Aminotransferase</keyword>
<evidence type="ECO:0000256" key="2">
    <source>
        <dbReference type="ARBA" id="ARBA00022679"/>
    </source>
</evidence>
<evidence type="ECO:0000313" key="4">
    <source>
        <dbReference type="Proteomes" id="UP000676386"/>
    </source>
</evidence>
<name>A0ABS5J8D5_9BACT</name>
<dbReference type="InterPro" id="IPR015424">
    <property type="entry name" value="PyrdxlP-dep_Trfase"/>
</dbReference>
<dbReference type="Gene3D" id="3.90.1150.10">
    <property type="entry name" value="Aspartate Aminotransferase, domain 1"/>
    <property type="match status" value="1"/>
</dbReference>
<dbReference type="EMBL" id="JAGTXB010000022">
    <property type="protein sequence ID" value="MBS0031473.1"/>
    <property type="molecule type" value="Genomic_DNA"/>
</dbReference>
<sequence length="347" mass="38041">MLYTDNTPGRTVVLEDRTCLFFSGFAYLGLHQLPAFKALVIEGIEKYGALFPSSRAGNLRLSIYEEIEHALAVHLQQQAATVFSSGFLASQATVQYAAGCGELLYAPGSHPSLWYQEPLLPAISREEWITHTIELVNTHPDHHFAIITDTVNPLTSTIHPFHWLQELQRKVLVVADDSHGIGILGPAGQGAVHFLPQSPALRYLITASTAKAYSLQGGVIAGHAADITALKKLPIYSGSTPMMPAHAHAWLHAGELVRKMRMSLQQNIAYLLHLSAGSSVHNPHALPAFILPAGDGLVQYLQDRDIIISSFPYPQPHSEPVNRAVVSALHLQEDMATLHRFIGEYLH</sequence>